<evidence type="ECO:0000256" key="2">
    <source>
        <dbReference type="ARBA" id="ARBA00023015"/>
    </source>
</evidence>
<feature type="domain" description="RNA polymerase sigma-70 region 2" evidence="5">
    <location>
        <begin position="23"/>
        <end position="86"/>
    </location>
</feature>
<dbReference type="GO" id="GO:0006352">
    <property type="term" value="P:DNA-templated transcription initiation"/>
    <property type="evidence" value="ECO:0007669"/>
    <property type="project" value="InterPro"/>
</dbReference>
<keyword evidence="8" id="KW-1185">Reference proteome</keyword>
<dbReference type="GO" id="GO:0003677">
    <property type="term" value="F:DNA binding"/>
    <property type="evidence" value="ECO:0007669"/>
    <property type="project" value="InterPro"/>
</dbReference>
<name>A0AA96LC04_9BACL</name>
<evidence type="ECO:0000256" key="4">
    <source>
        <dbReference type="ARBA" id="ARBA00023163"/>
    </source>
</evidence>
<evidence type="ECO:0000259" key="6">
    <source>
        <dbReference type="Pfam" id="PF08281"/>
    </source>
</evidence>
<dbReference type="Gene3D" id="1.10.1740.10">
    <property type="match status" value="1"/>
</dbReference>
<proteinExistence type="inferred from homology"/>
<accession>A0AA96LC04</accession>
<dbReference type="Gene3D" id="1.10.10.10">
    <property type="entry name" value="Winged helix-like DNA-binding domain superfamily/Winged helix DNA-binding domain"/>
    <property type="match status" value="1"/>
</dbReference>
<dbReference type="Pfam" id="PF04542">
    <property type="entry name" value="Sigma70_r2"/>
    <property type="match status" value="1"/>
</dbReference>
<dbReference type="InterPro" id="IPR039425">
    <property type="entry name" value="RNA_pol_sigma-70-like"/>
</dbReference>
<dbReference type="AlphaFoldDB" id="A0AA96LC04"/>
<dbReference type="InterPro" id="IPR013249">
    <property type="entry name" value="RNA_pol_sigma70_r4_t2"/>
</dbReference>
<dbReference type="PANTHER" id="PTHR43133:SF62">
    <property type="entry name" value="RNA POLYMERASE SIGMA FACTOR SIGZ"/>
    <property type="match status" value="1"/>
</dbReference>
<dbReference type="PANTHER" id="PTHR43133">
    <property type="entry name" value="RNA POLYMERASE ECF-TYPE SIGMA FACTO"/>
    <property type="match status" value="1"/>
</dbReference>
<gene>
    <name evidence="7" type="ORF">MJA45_26810</name>
</gene>
<comment type="similarity">
    <text evidence="1">Belongs to the sigma-70 factor family. ECF subfamily.</text>
</comment>
<organism evidence="7 8">
    <name type="scientific">Paenibacillus aurantius</name>
    <dbReference type="NCBI Taxonomy" id="2918900"/>
    <lineage>
        <taxon>Bacteria</taxon>
        <taxon>Bacillati</taxon>
        <taxon>Bacillota</taxon>
        <taxon>Bacilli</taxon>
        <taxon>Bacillales</taxon>
        <taxon>Paenibacillaceae</taxon>
        <taxon>Paenibacillus</taxon>
    </lineage>
</organism>
<dbReference type="KEGG" id="paun:MJA45_26810"/>
<evidence type="ECO:0000259" key="5">
    <source>
        <dbReference type="Pfam" id="PF04542"/>
    </source>
</evidence>
<dbReference type="EMBL" id="CP130318">
    <property type="protein sequence ID" value="WNQ11169.1"/>
    <property type="molecule type" value="Genomic_DNA"/>
</dbReference>
<keyword evidence="2" id="KW-0805">Transcription regulation</keyword>
<dbReference type="InterPro" id="IPR014284">
    <property type="entry name" value="RNA_pol_sigma-70_dom"/>
</dbReference>
<dbReference type="InterPro" id="IPR013325">
    <property type="entry name" value="RNA_pol_sigma_r2"/>
</dbReference>
<dbReference type="InterPro" id="IPR007627">
    <property type="entry name" value="RNA_pol_sigma70_r2"/>
</dbReference>
<keyword evidence="4" id="KW-0804">Transcription</keyword>
<dbReference type="InterPro" id="IPR013324">
    <property type="entry name" value="RNA_pol_sigma_r3/r4-like"/>
</dbReference>
<dbReference type="GO" id="GO:0016987">
    <property type="term" value="F:sigma factor activity"/>
    <property type="evidence" value="ECO:0007669"/>
    <property type="project" value="UniProtKB-KW"/>
</dbReference>
<sequence>MLTDEQLVQAMARGDQAAFEAFVHRYHGPLLGYLERTLQDARKAEDLVQEVFLRLIRQLRNGRPPDPVRPWLYKVALNLCRDYWKSPGYRTGSHLVEEPPERMDSEPSVSEIYERQETRKELLETLDELPEVQRHIIVLRFYQELKLQEIAAALEIPLSSIKTHLYTGLKKLQKRLLGRPKESLKERKEPPHARTDR</sequence>
<dbReference type="RefSeq" id="WP_315604945.1">
    <property type="nucleotide sequence ID" value="NZ_CP130318.1"/>
</dbReference>
<dbReference type="Proteomes" id="UP001305702">
    <property type="component" value="Chromosome"/>
</dbReference>
<dbReference type="SUPFAM" id="SSF88946">
    <property type="entry name" value="Sigma2 domain of RNA polymerase sigma factors"/>
    <property type="match status" value="1"/>
</dbReference>
<reference evidence="7 8" key="1">
    <citation type="submission" date="2022-02" db="EMBL/GenBank/DDBJ databases">
        <title>Paenibacillus sp. MBLB1776 Whole Genome Shotgun Sequencing.</title>
        <authorList>
            <person name="Hwang C.Y."/>
            <person name="Cho E.-S."/>
            <person name="Seo M.-J."/>
        </authorList>
    </citation>
    <scope>NUCLEOTIDE SEQUENCE [LARGE SCALE GENOMIC DNA]</scope>
    <source>
        <strain evidence="7 8">MBLB1776</strain>
    </source>
</reference>
<protein>
    <submittedName>
        <fullName evidence="7">RNA polymerase sigma factor</fullName>
    </submittedName>
</protein>
<evidence type="ECO:0000313" key="7">
    <source>
        <dbReference type="EMBL" id="WNQ11169.1"/>
    </source>
</evidence>
<evidence type="ECO:0000256" key="1">
    <source>
        <dbReference type="ARBA" id="ARBA00010641"/>
    </source>
</evidence>
<dbReference type="Pfam" id="PF08281">
    <property type="entry name" value="Sigma70_r4_2"/>
    <property type="match status" value="1"/>
</dbReference>
<feature type="domain" description="RNA polymerase sigma factor 70 region 4 type 2" evidence="6">
    <location>
        <begin position="120"/>
        <end position="172"/>
    </location>
</feature>
<keyword evidence="3" id="KW-0731">Sigma factor</keyword>
<dbReference type="CDD" id="cd06171">
    <property type="entry name" value="Sigma70_r4"/>
    <property type="match status" value="1"/>
</dbReference>
<dbReference type="SUPFAM" id="SSF88659">
    <property type="entry name" value="Sigma3 and sigma4 domains of RNA polymerase sigma factors"/>
    <property type="match status" value="1"/>
</dbReference>
<dbReference type="InterPro" id="IPR036388">
    <property type="entry name" value="WH-like_DNA-bd_sf"/>
</dbReference>
<dbReference type="NCBIfam" id="TIGR02937">
    <property type="entry name" value="sigma70-ECF"/>
    <property type="match status" value="1"/>
</dbReference>
<evidence type="ECO:0000313" key="8">
    <source>
        <dbReference type="Proteomes" id="UP001305702"/>
    </source>
</evidence>
<evidence type="ECO:0000256" key="3">
    <source>
        <dbReference type="ARBA" id="ARBA00023082"/>
    </source>
</evidence>